<comment type="similarity">
    <text evidence="2 16">Belongs to the RNA polymerase beta' chain family.</text>
</comment>
<keyword evidence="4 16" id="KW-0240">DNA-directed RNA polymerase</keyword>
<proteinExistence type="inferred from homology"/>
<keyword evidence="20" id="KW-1185">Reference proteome</keyword>
<dbReference type="GO" id="GO:0046872">
    <property type="term" value="F:metal ion binding"/>
    <property type="evidence" value="ECO:0007669"/>
    <property type="project" value="UniProtKB-KW"/>
</dbReference>
<dbReference type="Gene3D" id="1.10.132.30">
    <property type="match status" value="1"/>
</dbReference>
<dbReference type="GO" id="GO:0003899">
    <property type="term" value="F:DNA-directed RNA polymerase activity"/>
    <property type="evidence" value="ECO:0007669"/>
    <property type="project" value="UniProtKB-EC"/>
</dbReference>
<evidence type="ECO:0000256" key="12">
    <source>
        <dbReference type="ARBA" id="ARBA00023125"/>
    </source>
</evidence>
<dbReference type="Gene3D" id="4.10.860.120">
    <property type="entry name" value="RNA polymerase II, clamp domain"/>
    <property type="match status" value="1"/>
</dbReference>
<evidence type="ECO:0000256" key="14">
    <source>
        <dbReference type="ARBA" id="ARBA00023242"/>
    </source>
</evidence>
<keyword evidence="9" id="KW-0677">Repeat</keyword>
<dbReference type="Gene3D" id="3.30.1360.140">
    <property type="match status" value="1"/>
</dbReference>
<dbReference type="InterPro" id="IPR007073">
    <property type="entry name" value="RNA_pol_Rpb1_7"/>
</dbReference>
<dbReference type="EMBL" id="FN648926">
    <property type="protein sequence ID" value="CBN73767.1"/>
    <property type="molecule type" value="Genomic_DNA"/>
</dbReference>
<keyword evidence="14" id="KW-0539">Nucleus</keyword>
<dbReference type="Pfam" id="PF04983">
    <property type="entry name" value="RNA_pol_Rpb1_3"/>
    <property type="match status" value="1"/>
</dbReference>
<keyword evidence="12" id="KW-0238">DNA-binding</keyword>
<evidence type="ECO:0000256" key="9">
    <source>
        <dbReference type="ARBA" id="ARBA00022737"/>
    </source>
</evidence>
<dbReference type="OMA" id="KPCMGIV"/>
<dbReference type="FunFam" id="2.40.40.20:FF:000019">
    <property type="entry name" value="DNA-directed RNA polymerase II subunit RPB1"/>
    <property type="match status" value="1"/>
</dbReference>
<dbReference type="InterPro" id="IPR044893">
    <property type="entry name" value="RNA_pol_Rpb1_clamp_domain"/>
</dbReference>
<dbReference type="Gene3D" id="1.10.150.390">
    <property type="match status" value="1"/>
</dbReference>
<feature type="region of interest" description="Disordered" evidence="17">
    <location>
        <begin position="1598"/>
        <end position="1904"/>
    </location>
</feature>
<dbReference type="Gene3D" id="1.10.274.100">
    <property type="entry name" value="RNA polymerase Rpb1, domain 3"/>
    <property type="match status" value="1"/>
</dbReference>
<dbReference type="FunFam" id="1.10.274.100:FF:000001">
    <property type="entry name" value="DNA-directed RNA polymerase subunit"/>
    <property type="match status" value="1"/>
</dbReference>
<dbReference type="PANTHER" id="PTHR19376">
    <property type="entry name" value="DNA-DIRECTED RNA POLYMERASE"/>
    <property type="match status" value="1"/>
</dbReference>
<dbReference type="InterPro" id="IPR007081">
    <property type="entry name" value="RNA_pol_Rpb1_5"/>
</dbReference>
<keyword evidence="10" id="KW-0862">Zinc</keyword>
<dbReference type="Gene3D" id="6.20.50.80">
    <property type="match status" value="1"/>
</dbReference>
<feature type="compositionally biased region" description="Low complexity" evidence="17">
    <location>
        <begin position="1621"/>
        <end position="1854"/>
    </location>
</feature>
<evidence type="ECO:0000256" key="2">
    <source>
        <dbReference type="ARBA" id="ARBA00006460"/>
    </source>
</evidence>
<dbReference type="InterPro" id="IPR007083">
    <property type="entry name" value="RNA_pol_Rpb1_4"/>
</dbReference>
<dbReference type="InterPro" id="IPR045867">
    <property type="entry name" value="DNA-dir_RpoC_beta_prime"/>
</dbReference>
<evidence type="ECO:0000313" key="19">
    <source>
        <dbReference type="EMBL" id="CBN73767.1"/>
    </source>
</evidence>
<evidence type="ECO:0000256" key="3">
    <source>
        <dbReference type="ARBA" id="ARBA00011730"/>
    </source>
</evidence>
<evidence type="ECO:0000256" key="13">
    <source>
        <dbReference type="ARBA" id="ARBA00023163"/>
    </source>
</evidence>
<dbReference type="EC" id="2.7.7.6" evidence="16"/>
<keyword evidence="11" id="KW-0460">Magnesium</keyword>
<evidence type="ECO:0000256" key="6">
    <source>
        <dbReference type="ARBA" id="ARBA00022679"/>
    </source>
</evidence>
<dbReference type="CDD" id="cd02584">
    <property type="entry name" value="RNAP_II_Rpb1_C"/>
    <property type="match status" value="1"/>
</dbReference>
<evidence type="ECO:0000259" key="18">
    <source>
        <dbReference type="SMART" id="SM00663"/>
    </source>
</evidence>
<evidence type="ECO:0000313" key="20">
    <source>
        <dbReference type="Proteomes" id="UP000002630"/>
    </source>
</evidence>
<dbReference type="GO" id="GO:0005665">
    <property type="term" value="C:RNA polymerase II, core complex"/>
    <property type="evidence" value="ECO:0007669"/>
    <property type="project" value="TreeGrafter"/>
</dbReference>
<dbReference type="Pfam" id="PF05001">
    <property type="entry name" value="RNA_pol_Rpb1_R"/>
    <property type="match status" value="13"/>
</dbReference>
<feature type="compositionally biased region" description="Low complexity" evidence="17">
    <location>
        <begin position="1861"/>
        <end position="1904"/>
    </location>
</feature>
<evidence type="ECO:0000256" key="7">
    <source>
        <dbReference type="ARBA" id="ARBA00022695"/>
    </source>
</evidence>
<evidence type="ECO:0000256" key="16">
    <source>
        <dbReference type="RuleBase" id="RU004279"/>
    </source>
</evidence>
<dbReference type="Pfam" id="PF04992">
    <property type="entry name" value="RNA_pol_Rpb1_6"/>
    <property type="match status" value="1"/>
</dbReference>
<dbReference type="GO" id="GO:0003677">
    <property type="term" value="F:DNA binding"/>
    <property type="evidence" value="ECO:0007669"/>
    <property type="project" value="UniProtKB-KW"/>
</dbReference>
<dbReference type="SUPFAM" id="SSF64484">
    <property type="entry name" value="beta and beta-prime subunits of DNA dependent RNA-polymerase"/>
    <property type="match status" value="1"/>
</dbReference>
<evidence type="ECO:0000256" key="4">
    <source>
        <dbReference type="ARBA" id="ARBA00022478"/>
    </source>
</evidence>
<gene>
    <name evidence="19" type="ORF">Esi_0007_0007</name>
</gene>
<dbReference type="FunCoup" id="D8LRY3">
    <property type="interactions" value="399"/>
</dbReference>
<comment type="function">
    <text evidence="16">DNA-dependent RNA polymerase catalyzes the transcription of DNA into RNA using the four ribonucleoside triphosphates as substrates.</text>
</comment>
<dbReference type="NCBIfam" id="NF006336">
    <property type="entry name" value="PRK08566.1"/>
    <property type="match status" value="1"/>
</dbReference>
<evidence type="ECO:0000256" key="5">
    <source>
        <dbReference type="ARBA" id="ARBA00022553"/>
    </source>
</evidence>
<keyword evidence="5" id="KW-0597">Phosphoprotein</keyword>
<dbReference type="InterPro" id="IPR042102">
    <property type="entry name" value="RNA_pol_Rpb1_3_sf"/>
</dbReference>
<dbReference type="InterPro" id="IPR000722">
    <property type="entry name" value="RNA_pol_asu"/>
</dbReference>
<dbReference type="PROSITE" id="PS00115">
    <property type="entry name" value="RNA_POL_II_REPEAT"/>
    <property type="match status" value="15"/>
</dbReference>
<dbReference type="InterPro" id="IPR038120">
    <property type="entry name" value="Rpb1_funnel_sf"/>
</dbReference>
<reference evidence="19 20" key="1">
    <citation type="journal article" date="2010" name="Nature">
        <title>The Ectocarpus genome and the independent evolution of multicellularity in brown algae.</title>
        <authorList>
            <person name="Cock J.M."/>
            <person name="Sterck L."/>
            <person name="Rouze P."/>
            <person name="Scornet D."/>
            <person name="Allen A.E."/>
            <person name="Amoutzias G."/>
            <person name="Anthouard V."/>
            <person name="Artiguenave F."/>
            <person name="Aury J.M."/>
            <person name="Badger J.H."/>
            <person name="Beszteri B."/>
            <person name="Billiau K."/>
            <person name="Bonnet E."/>
            <person name="Bothwell J.H."/>
            <person name="Bowler C."/>
            <person name="Boyen C."/>
            <person name="Brownlee C."/>
            <person name="Carrano C.J."/>
            <person name="Charrier B."/>
            <person name="Cho G.Y."/>
            <person name="Coelho S.M."/>
            <person name="Collen J."/>
            <person name="Corre E."/>
            <person name="Da Silva C."/>
            <person name="Delage L."/>
            <person name="Delaroque N."/>
            <person name="Dittami S.M."/>
            <person name="Doulbeau S."/>
            <person name="Elias M."/>
            <person name="Farnham G."/>
            <person name="Gachon C.M."/>
            <person name="Gschloessl B."/>
            <person name="Heesch S."/>
            <person name="Jabbari K."/>
            <person name="Jubin C."/>
            <person name="Kawai H."/>
            <person name="Kimura K."/>
            <person name="Kloareg B."/>
            <person name="Kupper F.C."/>
            <person name="Lang D."/>
            <person name="Le Bail A."/>
            <person name="Leblanc C."/>
            <person name="Lerouge P."/>
            <person name="Lohr M."/>
            <person name="Lopez P.J."/>
            <person name="Martens C."/>
            <person name="Maumus F."/>
            <person name="Michel G."/>
            <person name="Miranda-Saavedra D."/>
            <person name="Morales J."/>
            <person name="Moreau H."/>
            <person name="Motomura T."/>
            <person name="Nagasato C."/>
            <person name="Napoli C.A."/>
            <person name="Nelson D.R."/>
            <person name="Nyvall-Collen P."/>
            <person name="Peters A.F."/>
            <person name="Pommier C."/>
            <person name="Potin P."/>
            <person name="Poulain J."/>
            <person name="Quesneville H."/>
            <person name="Read B."/>
            <person name="Rensing S.A."/>
            <person name="Ritter A."/>
            <person name="Rousvoal S."/>
            <person name="Samanta M."/>
            <person name="Samson G."/>
            <person name="Schroeder D.C."/>
            <person name="Segurens B."/>
            <person name="Strittmatter M."/>
            <person name="Tonon T."/>
            <person name="Tregear J.W."/>
            <person name="Valentin K."/>
            <person name="von Dassow P."/>
            <person name="Yamagishi T."/>
            <person name="Van de Peer Y."/>
            <person name="Wincker P."/>
        </authorList>
    </citation>
    <scope>NUCLEOTIDE SEQUENCE [LARGE SCALE GENOMIC DNA]</scope>
    <source>
        <strain evidence="20">Ec32 / CCAP1310/4</strain>
    </source>
</reference>
<dbReference type="Gene3D" id="3.30.1490.180">
    <property type="entry name" value="RNA polymerase ii"/>
    <property type="match status" value="1"/>
</dbReference>
<dbReference type="Gene3D" id="2.40.40.20">
    <property type="match status" value="1"/>
</dbReference>
<dbReference type="Pfam" id="PF05000">
    <property type="entry name" value="RNA_pol_Rpb1_4"/>
    <property type="match status" value="1"/>
</dbReference>
<dbReference type="InterPro" id="IPR038593">
    <property type="entry name" value="RNA_pol_Rpb1_7_sf"/>
</dbReference>
<dbReference type="Pfam" id="PF04990">
    <property type="entry name" value="RNA_pol_Rpb1_7"/>
    <property type="match status" value="1"/>
</dbReference>
<dbReference type="PRINTS" id="PR01217">
    <property type="entry name" value="PRICHEXTENSN"/>
</dbReference>
<dbReference type="InterPro" id="IPR007075">
    <property type="entry name" value="RNA_pol_Rpb1_6"/>
</dbReference>
<dbReference type="PANTHER" id="PTHR19376:SF37">
    <property type="entry name" value="DNA-DIRECTED RNA POLYMERASE II SUBUNIT RPB1"/>
    <property type="match status" value="1"/>
</dbReference>
<dbReference type="Proteomes" id="UP000002630">
    <property type="component" value="Linkage Group LG06"/>
</dbReference>
<dbReference type="EMBL" id="FN649731">
    <property type="protein sequence ID" value="CBN73767.1"/>
    <property type="molecule type" value="Genomic_DNA"/>
</dbReference>
<dbReference type="FunFam" id="1.10.132.30:FF:000001">
    <property type="entry name" value="DNA-directed RNA polymerase subunit"/>
    <property type="match status" value="1"/>
</dbReference>
<dbReference type="Pfam" id="PF04997">
    <property type="entry name" value="RNA_pol_Rpb1_1"/>
    <property type="match status" value="1"/>
</dbReference>
<dbReference type="CDD" id="cd02733">
    <property type="entry name" value="RNAP_II_RPB1_N"/>
    <property type="match status" value="1"/>
</dbReference>
<comment type="subunit">
    <text evidence="3">Component of the RNA polymerase II (Pol II) complex consisting of 12 subunits.</text>
</comment>
<evidence type="ECO:0000256" key="8">
    <source>
        <dbReference type="ARBA" id="ARBA00022723"/>
    </source>
</evidence>
<dbReference type="STRING" id="2880.D8LRY3"/>
<dbReference type="Gene3D" id="6.10.250.2940">
    <property type="match status" value="1"/>
</dbReference>
<organism evidence="19 20">
    <name type="scientific">Ectocarpus siliculosus</name>
    <name type="common">Brown alga</name>
    <name type="synonym">Conferva siliculosa</name>
    <dbReference type="NCBI Taxonomy" id="2880"/>
    <lineage>
        <taxon>Eukaryota</taxon>
        <taxon>Sar</taxon>
        <taxon>Stramenopiles</taxon>
        <taxon>Ochrophyta</taxon>
        <taxon>PX clade</taxon>
        <taxon>Phaeophyceae</taxon>
        <taxon>Ectocarpales</taxon>
        <taxon>Ectocarpaceae</taxon>
        <taxon>Ectocarpus</taxon>
    </lineage>
</organism>
<dbReference type="InterPro" id="IPR007066">
    <property type="entry name" value="RNA_pol_Rpb1_3"/>
</dbReference>
<protein>
    <recommendedName>
        <fullName evidence="16">DNA-directed RNA polymerase subunit</fullName>
        <ecNumber evidence="16">2.7.7.6</ecNumber>
    </recommendedName>
</protein>
<dbReference type="Pfam" id="PF04998">
    <property type="entry name" value="RNA_pol_Rpb1_5"/>
    <property type="match status" value="1"/>
</dbReference>
<feature type="domain" description="RNA polymerase N-terminal" evidence="18">
    <location>
        <begin position="268"/>
        <end position="569"/>
    </location>
</feature>
<keyword evidence="13 16" id="KW-0804">Transcription</keyword>
<evidence type="ECO:0000256" key="10">
    <source>
        <dbReference type="ARBA" id="ARBA00022833"/>
    </source>
</evidence>
<dbReference type="InterPro" id="IPR007080">
    <property type="entry name" value="RNA_pol_Rpb1_1"/>
</dbReference>
<accession>D8LRY3</accession>
<dbReference type="InParanoid" id="D8LRY3"/>
<sequence>MPSQFSFSSARLCRVQKLQFGILSPDEVRQMSVLQKVKVNDVDIPEGVTKYDLYKDGSAVYGGANDPRMGTLDFNTRCRTCDCTYTGIGGNQVNDCPGHFGHMELARPVYHCGFLDVTLKVLRSVCFHCSRLRFDKSDMKYKRALLIKNPKTRLSYIHEHCRNAKKCVFGTGDLAGGGMDLDGMGGENGGEGGGGGGEHASGCGGLLPKFTRQGLQVEVEYPPDMDDVPRSGDRRQYLSASKVHDIFKNISEEDMVTLGLNPQYSRPDWLVITVLPVPPPHVRPSVALDAGARSEDDLTHQLVNICKANMRLEACVRTGEPAHIVESFEQLLQYKVAALFDNERAGQPQETQRSGKPLKTLRARLKGKEGRIRGNLMGKRVDFSARTVITADPNLGIDQVGVPKSIALNLTVPELVTAFNVEEMAQLVARGPLEHPGARYIVRHDGVRVDLRFVRNKNSLTLQYGYAVERHLRDDDIIIFNRQPSLHKMSIMGHRVKVLDWSTFRMNLSVTSPYNADFDGDEMNLHVPQSLVAKAEAQELMMVPRNIVSPQSNKPVMGIDSLLGVCKMTKRDTFVERDLLMNLLMWVETWDGKVPAPAILKPKPLWTGKQLFSLICPKVHGSRTGKVNLETSANGHPKGANPLNNSDTKVLIHEGELMMGNIDKKTVGSGAQGLIHVSWLEKGWDVTRLFMNMIQKLVNNWLVVTSFSIGVADTVADTETIMTIGGIIDTAKRNVQSLVEQGQKGELTMQPGKSMMESLESSINKVLNTARDESGTSAQVSLNERNAVKAMADAGSKGSFINISQILACVGQQNVEGQRIPYGFKRRTLPHFAKDDLGPESRGFVENSYLRGLSPQEFFFHAMGGREGLIDTAVKTAETGYIQRRLVKALEAVSAKYDGTLRNQNNQVVQFLYGEDGMDGVWVEKQRFDILLMSKKDFRKAYEIDVNHAKFGFSQHVTGQRYLTREVVDEAKTDETLRIELADELEQLRMDQKNLVVIFAARGPEEGATPVAQVPVNIKRLVWNSQKMFQIKSYGESDMSPTYVIRRVRELCEGLSVVTGEDSLSVEAQSNATMLFKILVRSEMSAKRTLMVYRLNKAAFDYVIGEIHAKFMSSKVGPGEMCGVLAAQSIGEPITQMTLNTFHFAGVSAKNVTLGVPRVKEIINVAKNVRTPSLTIYLEERAAGADEAEGQEVAKRVVDILEYVTLGDITTSTQIYYDPDPRSTVVDEDVELLEGHFDIQEEEEDDKDTDRARPWLLRMELNREAVFDKRLDVVEIAKRVVAYFDGGLHVIRSDQNSEKLVLRIRVLDDVPDKIEAEPEAEDMAEADDVAMLKHLEKNLLRLQLSGIAGISKVYMSEVTKPKFDEINGFAQRHKEWVLETDGTNLMAALCAEQIDPRRTVSNDVVECCTVLGIEGARGSLLKEFRAVVERDGSYVNYRHLSTLIDVMTFRGHLMAITRHGINRVDNGPMLRSSFEETVEILMEAAVFAEADNLKGVTDNIMLGQFANLGTGTMDLLLDESKLSQAMELTQLDTTMARLSGAAGSGAAGGAGGYMGTPSMTPAGTPHFTPGFSPGASPGISTPFGASAFSPVANSPFSGGSFSPHSSPVSPGMGIGSSPAFSPSSPRYSPDSPSFSPSSPASPAYSPTSPAYSPTSPAYSPTSPAYSPTSPAYSPTSPAYSPTSPAYSPTSPAYSPTSPAYSPTSPAYSPTSPAYSPTSPAYSPTSPAYSPTSPAYSPTSPAYSPTSPAYSPTSPAYSPTSPAYSPTSPAYSPTSPAYSPTSPAYSPTSPAYSPTSPAYSPTSPAYSPTSPAYSPTSPAYSPTSPGAGSPASPEDSPGTSPGAGGATSPAGGTSPYSPMGTSPYAGASSPYSPDGPSTPSSPMSPTSPNSPASPDDASPAYSPIN</sequence>
<comment type="catalytic activity">
    <reaction evidence="15 16">
        <text>RNA(n) + a ribonucleoside 5'-triphosphate = RNA(n+1) + diphosphate</text>
        <dbReference type="Rhea" id="RHEA:21248"/>
        <dbReference type="Rhea" id="RHEA-COMP:14527"/>
        <dbReference type="Rhea" id="RHEA-COMP:17342"/>
        <dbReference type="ChEBI" id="CHEBI:33019"/>
        <dbReference type="ChEBI" id="CHEBI:61557"/>
        <dbReference type="ChEBI" id="CHEBI:140395"/>
        <dbReference type="EC" id="2.7.7.6"/>
    </reaction>
</comment>
<evidence type="ECO:0000256" key="15">
    <source>
        <dbReference type="ARBA" id="ARBA00048552"/>
    </source>
</evidence>
<keyword evidence="8" id="KW-0479">Metal-binding</keyword>
<comment type="subcellular location">
    <subcellularLocation>
        <location evidence="1">Nucleus</location>
    </subcellularLocation>
</comment>
<keyword evidence="7 16" id="KW-0548">Nucleotidyltransferase</keyword>
<dbReference type="SMART" id="SM00663">
    <property type="entry name" value="RPOLA_N"/>
    <property type="match status" value="1"/>
</dbReference>
<dbReference type="Pfam" id="PF00623">
    <property type="entry name" value="RNA_pol_Rpb1_2"/>
    <property type="match status" value="1"/>
</dbReference>
<dbReference type="InterPro" id="IPR006592">
    <property type="entry name" value="RNA_pol_N"/>
</dbReference>
<evidence type="ECO:0000256" key="1">
    <source>
        <dbReference type="ARBA" id="ARBA00004123"/>
    </source>
</evidence>
<dbReference type="FunFam" id="4.10.860.120:FF:000003">
    <property type="entry name" value="DNA-directed RNA polymerase subunit"/>
    <property type="match status" value="1"/>
</dbReference>
<keyword evidence="6 16" id="KW-0808">Transferase</keyword>
<dbReference type="GO" id="GO:0006366">
    <property type="term" value="P:transcription by RNA polymerase II"/>
    <property type="evidence" value="ECO:0007669"/>
    <property type="project" value="InterPro"/>
</dbReference>
<name>D8LRY3_ECTSI</name>
<feature type="compositionally biased region" description="Low complexity" evidence="17">
    <location>
        <begin position="1598"/>
        <end position="1611"/>
    </location>
</feature>
<dbReference type="OrthoDB" id="270392at2759"/>
<dbReference type="FunFam" id="1.10.150.390:FF:000001">
    <property type="entry name" value="DNA-directed RNA polymerase subunit"/>
    <property type="match status" value="1"/>
</dbReference>
<dbReference type="eggNOG" id="KOG0260">
    <property type="taxonomic scope" value="Eukaryota"/>
</dbReference>
<evidence type="ECO:0000256" key="11">
    <source>
        <dbReference type="ARBA" id="ARBA00022842"/>
    </source>
</evidence>
<evidence type="ECO:0000256" key="17">
    <source>
        <dbReference type="SAM" id="MobiDB-lite"/>
    </source>
</evidence>
<dbReference type="InterPro" id="IPR000684">
    <property type="entry name" value="RNA_pol_II_repeat_euk"/>
</dbReference>